<evidence type="ECO:0000256" key="2">
    <source>
        <dbReference type="ARBA" id="ARBA00022679"/>
    </source>
</evidence>
<keyword evidence="5" id="KW-1185">Reference proteome</keyword>
<name>A0A3N9TJY7_9VIBR</name>
<dbReference type="SUPFAM" id="SSF53448">
    <property type="entry name" value="Nucleotide-diphospho-sugar transferases"/>
    <property type="match status" value="1"/>
</dbReference>
<accession>A0A3N9TJY7</accession>
<dbReference type="AlphaFoldDB" id="A0A3N9TJY7"/>
<feature type="domain" description="Glycosyltransferase 2-like" evidence="3">
    <location>
        <begin position="11"/>
        <end position="171"/>
    </location>
</feature>
<proteinExistence type="predicted"/>
<organism evidence="4 5">
    <name type="scientific">Vibrio viridaestus</name>
    <dbReference type="NCBI Taxonomy" id="2487322"/>
    <lineage>
        <taxon>Bacteria</taxon>
        <taxon>Pseudomonadati</taxon>
        <taxon>Pseudomonadota</taxon>
        <taxon>Gammaproteobacteria</taxon>
        <taxon>Vibrionales</taxon>
        <taxon>Vibrionaceae</taxon>
        <taxon>Vibrio</taxon>
    </lineage>
</organism>
<evidence type="ECO:0000313" key="5">
    <source>
        <dbReference type="Proteomes" id="UP000281112"/>
    </source>
</evidence>
<reference evidence="4 5" key="1">
    <citation type="submission" date="2018-11" db="EMBL/GenBank/DDBJ databases">
        <title>Vibrio LJC006 sp. nov., isolated from seawater during the bloom of the enteromorpha.</title>
        <authorList>
            <person name="Liang J."/>
        </authorList>
    </citation>
    <scope>NUCLEOTIDE SEQUENCE [LARGE SCALE GENOMIC DNA]</scope>
    <source>
        <strain evidence="4 5">LJC006</strain>
    </source>
</reference>
<sequence>MEKYLMTHDLSIIIPCFNNQSDIDNITYRLMSIRDNSELQFEVIIIDDGSELPISVADEVANKLNLKLVHKINEGVSKARNTGLELSNAEFCVFIDSDDNVDDKFFSIVNDAIKTTDIDLAYFPYRIIKNGQPTLRGSDVVGSSIGHNLLKSIFLKKTFFHICSFVFKVEFLRRNNLKFHEEIRLSEDVLFVVSCLSKSKYIFASENAYFNYIDNSVSVINTDQGLKELNHLIAFSEIKSLDVSNLNKSKNFFILTCCINLLFRVLRRKSSDKMIKKTVLTELVNFSKSIGPSTINLTTFRGAVVFTYITALRCHLGRFIIYIGH</sequence>
<dbReference type="PANTHER" id="PTHR22916:SF51">
    <property type="entry name" value="GLYCOSYLTRANSFERASE EPSH-RELATED"/>
    <property type="match status" value="1"/>
</dbReference>
<dbReference type="PANTHER" id="PTHR22916">
    <property type="entry name" value="GLYCOSYLTRANSFERASE"/>
    <property type="match status" value="1"/>
</dbReference>
<protein>
    <submittedName>
        <fullName evidence="4">Glycosyltransferase</fullName>
    </submittedName>
</protein>
<keyword evidence="2 4" id="KW-0808">Transferase</keyword>
<dbReference type="InterPro" id="IPR001173">
    <property type="entry name" value="Glyco_trans_2-like"/>
</dbReference>
<dbReference type="EMBL" id="RJVQ01000002">
    <property type="protein sequence ID" value="RQW63885.1"/>
    <property type="molecule type" value="Genomic_DNA"/>
</dbReference>
<dbReference type="Pfam" id="PF00535">
    <property type="entry name" value="Glycos_transf_2"/>
    <property type="match status" value="1"/>
</dbReference>
<evidence type="ECO:0000256" key="1">
    <source>
        <dbReference type="ARBA" id="ARBA00022676"/>
    </source>
</evidence>
<keyword evidence="1" id="KW-0328">Glycosyltransferase</keyword>
<dbReference type="Gene3D" id="3.90.550.10">
    <property type="entry name" value="Spore Coat Polysaccharide Biosynthesis Protein SpsA, Chain A"/>
    <property type="match status" value="1"/>
</dbReference>
<evidence type="ECO:0000259" key="3">
    <source>
        <dbReference type="Pfam" id="PF00535"/>
    </source>
</evidence>
<evidence type="ECO:0000313" key="4">
    <source>
        <dbReference type="EMBL" id="RQW63885.1"/>
    </source>
</evidence>
<dbReference type="GO" id="GO:0016758">
    <property type="term" value="F:hexosyltransferase activity"/>
    <property type="evidence" value="ECO:0007669"/>
    <property type="project" value="UniProtKB-ARBA"/>
</dbReference>
<dbReference type="CDD" id="cd00761">
    <property type="entry name" value="Glyco_tranf_GTA_type"/>
    <property type="match status" value="1"/>
</dbReference>
<gene>
    <name evidence="4" type="ORF">EES38_04570</name>
</gene>
<dbReference type="Proteomes" id="UP000281112">
    <property type="component" value="Unassembled WGS sequence"/>
</dbReference>
<comment type="caution">
    <text evidence="4">The sequence shown here is derived from an EMBL/GenBank/DDBJ whole genome shotgun (WGS) entry which is preliminary data.</text>
</comment>
<dbReference type="InterPro" id="IPR029044">
    <property type="entry name" value="Nucleotide-diphossugar_trans"/>
</dbReference>
<dbReference type="OrthoDB" id="9802649at2"/>